<dbReference type="InterPro" id="IPR015928">
    <property type="entry name" value="Aconitase/3IPM_dehydase_swvl"/>
</dbReference>
<dbReference type="RefSeq" id="WP_261617891.1">
    <property type="nucleotide sequence ID" value="NZ_JALIDZ010000011.1"/>
</dbReference>
<dbReference type="EMBL" id="JALIDZ010000011">
    <property type="protein sequence ID" value="MCT8974307.1"/>
    <property type="molecule type" value="Genomic_DNA"/>
</dbReference>
<evidence type="ECO:0000256" key="1">
    <source>
        <dbReference type="ARBA" id="ARBA00023239"/>
    </source>
</evidence>
<dbReference type="PANTHER" id="PTHR43345:SF2">
    <property type="entry name" value="3-ISOPROPYLMALATE DEHYDRATASE SMALL SUBUNIT 1"/>
    <property type="match status" value="1"/>
</dbReference>
<evidence type="ECO:0000313" key="3">
    <source>
        <dbReference type="Proteomes" id="UP001320898"/>
    </source>
</evidence>
<dbReference type="SUPFAM" id="SSF52016">
    <property type="entry name" value="LeuD/IlvD-like"/>
    <property type="match status" value="1"/>
</dbReference>
<dbReference type="Proteomes" id="UP001320898">
    <property type="component" value="Unassembled WGS sequence"/>
</dbReference>
<sequence length="169" mass="18727">MTLKNLRGRVAFIFEEDDFDVDQIVGVKNIKIQDVDELASYAMKTYDPDFAKSVMPGDLIVGGHNFGYGHPHYPPMKALRHLGISGVIAESFSPGYWRGEISMGFPQASCPGIRELVSRWDGIEVDWQEGVVRNLTRGTELPFEPLARADAQMLEAGGLVPYLKQTPAS</sequence>
<comment type="caution">
    <text evidence="2">The sequence shown here is derived from an EMBL/GenBank/DDBJ whole genome shotgun (WGS) entry which is preliminary data.</text>
</comment>
<dbReference type="PANTHER" id="PTHR43345">
    <property type="entry name" value="3-ISOPROPYLMALATE DEHYDRATASE SMALL SUBUNIT 2-RELATED-RELATED"/>
    <property type="match status" value="1"/>
</dbReference>
<organism evidence="2 3">
    <name type="scientific">Microbaculum marinisediminis</name>
    <dbReference type="NCBI Taxonomy" id="2931392"/>
    <lineage>
        <taxon>Bacteria</taxon>
        <taxon>Pseudomonadati</taxon>
        <taxon>Pseudomonadota</taxon>
        <taxon>Alphaproteobacteria</taxon>
        <taxon>Hyphomicrobiales</taxon>
        <taxon>Tepidamorphaceae</taxon>
        <taxon>Microbaculum</taxon>
    </lineage>
</organism>
<dbReference type="NCBIfam" id="TIGR02087">
    <property type="entry name" value="LEUD_arch"/>
    <property type="match status" value="1"/>
</dbReference>
<keyword evidence="3" id="KW-1185">Reference proteome</keyword>
<dbReference type="InterPro" id="IPR050075">
    <property type="entry name" value="LeuD"/>
</dbReference>
<protein>
    <submittedName>
        <fullName evidence="2">3-isopropylmalate dehydratase</fullName>
    </submittedName>
</protein>
<evidence type="ECO:0000313" key="2">
    <source>
        <dbReference type="EMBL" id="MCT8974307.1"/>
    </source>
</evidence>
<proteinExistence type="predicted"/>
<gene>
    <name evidence="2" type="ORF">MUB46_20765</name>
</gene>
<keyword evidence="1" id="KW-0456">Lyase</keyword>
<accession>A0AAW5R5B2</accession>
<dbReference type="GO" id="GO:0016836">
    <property type="term" value="F:hydro-lyase activity"/>
    <property type="evidence" value="ECO:0007669"/>
    <property type="project" value="InterPro"/>
</dbReference>
<dbReference type="AlphaFoldDB" id="A0AAW5R5B2"/>
<dbReference type="InterPro" id="IPR011827">
    <property type="entry name" value="LeuD_type2/HacB/DmdB"/>
</dbReference>
<dbReference type="Gene3D" id="3.20.19.10">
    <property type="entry name" value="Aconitase, domain 4"/>
    <property type="match status" value="1"/>
</dbReference>
<reference evidence="2 3" key="1">
    <citation type="submission" date="2022-04" db="EMBL/GenBank/DDBJ databases">
        <authorList>
            <person name="Ye Y.-Q."/>
            <person name="Du Z.-J."/>
        </authorList>
    </citation>
    <scope>NUCLEOTIDE SEQUENCE [LARGE SCALE GENOMIC DNA]</scope>
    <source>
        <strain evidence="2 3">A6E488</strain>
    </source>
</reference>
<name>A0AAW5R5B2_9HYPH</name>